<name>A0A1S8CXN2_9GAMM</name>
<dbReference type="EMBL" id="MLCN01000003">
    <property type="protein sequence ID" value="ONG42104.1"/>
    <property type="molecule type" value="Genomic_DNA"/>
</dbReference>
<accession>A0A1S8CXN2</accession>
<dbReference type="Proteomes" id="UP000192132">
    <property type="component" value="Unassembled WGS sequence"/>
</dbReference>
<dbReference type="InterPro" id="IPR033704">
    <property type="entry name" value="dUTPase_trimeric"/>
</dbReference>
<dbReference type="PANTHER" id="PTHR42680">
    <property type="entry name" value="DCTP DEAMINASE"/>
    <property type="match status" value="1"/>
</dbReference>
<feature type="transmembrane region" description="Helical" evidence="3">
    <location>
        <begin position="234"/>
        <end position="255"/>
    </location>
</feature>
<evidence type="ECO:0000256" key="2">
    <source>
        <dbReference type="ARBA" id="ARBA00023080"/>
    </source>
</evidence>
<keyword evidence="3" id="KW-0812">Transmembrane</keyword>
<keyword evidence="5" id="KW-1185">Reference proteome</keyword>
<proteinExistence type="predicted"/>
<dbReference type="STRING" id="1907941.BKE30_00960"/>
<dbReference type="RefSeq" id="WP_076876795.1">
    <property type="nucleotide sequence ID" value="NZ_MLCN01000003.1"/>
</dbReference>
<keyword evidence="2" id="KW-0546">Nucleotide metabolism</keyword>
<dbReference type="Pfam" id="PF22769">
    <property type="entry name" value="DCD"/>
    <property type="match status" value="1"/>
</dbReference>
<keyword evidence="1" id="KW-0378">Hydrolase</keyword>
<organism evidence="4 5">
    <name type="scientific">Alkanindiges hydrocarboniclasticus</name>
    <dbReference type="NCBI Taxonomy" id="1907941"/>
    <lineage>
        <taxon>Bacteria</taxon>
        <taxon>Pseudomonadati</taxon>
        <taxon>Pseudomonadota</taxon>
        <taxon>Gammaproteobacteria</taxon>
        <taxon>Moraxellales</taxon>
        <taxon>Moraxellaceae</taxon>
        <taxon>Alkanindiges</taxon>
    </lineage>
</organism>
<dbReference type="GO" id="GO:0008829">
    <property type="term" value="F:dCTP deaminase activity"/>
    <property type="evidence" value="ECO:0007669"/>
    <property type="project" value="InterPro"/>
</dbReference>
<dbReference type="InterPro" id="IPR011962">
    <property type="entry name" value="dCTP_deaminase"/>
</dbReference>
<evidence type="ECO:0000256" key="3">
    <source>
        <dbReference type="SAM" id="Phobius"/>
    </source>
</evidence>
<keyword evidence="3" id="KW-0472">Membrane</keyword>
<dbReference type="GO" id="GO:0006229">
    <property type="term" value="P:dUTP biosynthetic process"/>
    <property type="evidence" value="ECO:0007669"/>
    <property type="project" value="InterPro"/>
</dbReference>
<evidence type="ECO:0000313" key="4">
    <source>
        <dbReference type="EMBL" id="ONG42104.1"/>
    </source>
</evidence>
<dbReference type="PANTHER" id="PTHR42680:SF3">
    <property type="entry name" value="DCTP DEAMINASE"/>
    <property type="match status" value="1"/>
</dbReference>
<dbReference type="CDD" id="cd07557">
    <property type="entry name" value="trimeric_dUTPase"/>
    <property type="match status" value="1"/>
</dbReference>
<dbReference type="SUPFAM" id="SSF51283">
    <property type="entry name" value="dUTPase-like"/>
    <property type="match status" value="1"/>
</dbReference>
<dbReference type="InterPro" id="IPR036157">
    <property type="entry name" value="dUTPase-like_sf"/>
</dbReference>
<protein>
    <submittedName>
        <fullName evidence="4">Uncharacterized protein</fullName>
    </submittedName>
</protein>
<comment type="caution">
    <text evidence="4">The sequence shown here is derived from an EMBL/GenBank/DDBJ whole genome shotgun (WGS) entry which is preliminary data.</text>
</comment>
<keyword evidence="3" id="KW-1133">Transmembrane helix</keyword>
<evidence type="ECO:0000313" key="5">
    <source>
        <dbReference type="Proteomes" id="UP000192132"/>
    </source>
</evidence>
<feature type="transmembrane region" description="Helical" evidence="3">
    <location>
        <begin position="205"/>
        <end position="228"/>
    </location>
</feature>
<sequence length="261" mass="29105">MILSDKYIEQQAALNKIIIKGFDSNNLKGASYELTASENYFDLTENPSKKLTAKNEDGKKILIKPLHKVVLITQEHLDIPSNILGRVVTKGSLFSIGLSAVNTIADPGFKGQLGLVLYNYSSKYIVLDIGEKVAKIDFSQLMEDSRSYSGQHGFSAQTWPVPTHLQYEYNDVKDHVRMKPSPLEEAYSVLPFEISNLLKVLKAGITALQIALVILVFVNLATVILLFMDKIDNISAAIFINVVSTIVASVFTFFYKYFISK</sequence>
<dbReference type="Gene3D" id="2.70.40.10">
    <property type="match status" value="1"/>
</dbReference>
<gene>
    <name evidence="4" type="ORF">BKE30_00960</name>
</gene>
<dbReference type="AlphaFoldDB" id="A0A1S8CXN2"/>
<reference evidence="4 5" key="1">
    <citation type="submission" date="2016-10" db="EMBL/GenBank/DDBJ databases">
        <title>Draft Genome sequence of Alkanindiges sp. strain H1.</title>
        <authorList>
            <person name="Subhash Y."/>
            <person name="Lee S."/>
        </authorList>
    </citation>
    <scope>NUCLEOTIDE SEQUENCE [LARGE SCALE GENOMIC DNA]</scope>
    <source>
        <strain evidence="4 5">H1</strain>
    </source>
</reference>
<evidence type="ECO:0000256" key="1">
    <source>
        <dbReference type="ARBA" id="ARBA00022801"/>
    </source>
</evidence>
<dbReference type="OrthoDB" id="7063135at2"/>